<evidence type="ECO:0000313" key="3">
    <source>
        <dbReference type="Proteomes" id="UP000596276"/>
    </source>
</evidence>
<organism evidence="2 3">
    <name type="scientific">Aspergillus flavus (strain ATCC 200026 / FGSC A1120 / IAM 13836 / NRRL 3357 / JCM 12722 / SRRC 167)</name>
    <dbReference type="NCBI Taxonomy" id="332952"/>
    <lineage>
        <taxon>Eukaryota</taxon>
        <taxon>Fungi</taxon>
        <taxon>Dikarya</taxon>
        <taxon>Ascomycota</taxon>
        <taxon>Pezizomycotina</taxon>
        <taxon>Eurotiomycetes</taxon>
        <taxon>Eurotiomycetidae</taxon>
        <taxon>Eurotiales</taxon>
        <taxon>Aspergillaceae</taxon>
        <taxon>Aspergillus</taxon>
        <taxon>Aspergillus subgen. Circumdati</taxon>
    </lineage>
</organism>
<keyword evidence="1" id="KW-0732">Signal</keyword>
<evidence type="ECO:0000313" key="2">
    <source>
        <dbReference type="EMBL" id="QRD83589.1"/>
    </source>
</evidence>
<proteinExistence type="predicted"/>
<accession>A0A7U2MH13</accession>
<dbReference type="VEuPathDB" id="FungiDB:F9C07_6810"/>
<protein>
    <recommendedName>
        <fullName evidence="4">Secreted protein</fullName>
    </recommendedName>
</protein>
<dbReference type="EMBL" id="CP044621">
    <property type="protein sequence ID" value="QRD83589.1"/>
    <property type="molecule type" value="Genomic_DNA"/>
</dbReference>
<gene>
    <name evidence="2" type="ORF">F9C07_6810</name>
</gene>
<feature type="chain" id="PRO_5031470461" description="Secreted protein" evidence="1">
    <location>
        <begin position="27"/>
        <end position="64"/>
    </location>
</feature>
<sequence length="64" mass="6652">MGAPHNNVALPLVGAVLFLFSPAAEITQGSTALGRFPAAPLRLQPLSSTPFVGSLRVSMHRVPS</sequence>
<reference evidence="3" key="1">
    <citation type="journal article" date="2021" name="G3 (Bethesda)">
        <title>Chromosome assembled and annotated genome sequence of Aspergillus flavus NRRL 3357.</title>
        <authorList>
            <person name="Skerker J.M."/>
            <person name="Pianalto K.M."/>
            <person name="Mondo S.J."/>
            <person name="Yang K."/>
            <person name="Arkin A.P."/>
            <person name="Keller N.P."/>
            <person name="Grigoriev I.V."/>
            <person name="Louise Glass N.L."/>
        </authorList>
    </citation>
    <scope>NUCLEOTIDE SEQUENCE [LARGE SCALE GENOMIC DNA]</scope>
    <source>
        <strain evidence="3">ATCC 200026 / FGSC A1120 / IAM 13836 / NRRL 3357 / JCM 12722 / SRRC 167</strain>
    </source>
</reference>
<dbReference type="Proteomes" id="UP000596276">
    <property type="component" value="Chromosome 5"/>
</dbReference>
<name>A0A7U2MH13_ASPFN</name>
<feature type="signal peptide" evidence="1">
    <location>
        <begin position="1"/>
        <end position="26"/>
    </location>
</feature>
<keyword evidence="3" id="KW-1185">Reference proteome</keyword>
<evidence type="ECO:0000256" key="1">
    <source>
        <dbReference type="SAM" id="SignalP"/>
    </source>
</evidence>
<evidence type="ECO:0008006" key="4">
    <source>
        <dbReference type="Google" id="ProtNLM"/>
    </source>
</evidence>
<dbReference type="AlphaFoldDB" id="A0A7U2MH13"/>